<gene>
    <name evidence="2" type="primary">RvY_03904</name>
    <name evidence="2" type="synonym">RvY_03904.1</name>
    <name evidence="2" type="ORF">RvY_03904-1</name>
</gene>
<dbReference type="AlphaFoldDB" id="A0A1D1UTA3"/>
<sequence length="179" mass="20257">MVRNQSSSIGYDRSSARNMSAPPTQPSFPTSPLTMLNFASGAARFPKRKKSGFWLTTSASVPFGPSASPLEILAGFFHLCQSTAPENLRTQRRHLVYRCELRGFHHIILHRPVHPFVRAVRGGTSFDGFNRRNLHGHHTNVYQRSDAGQVTWDFRQHSTDPDGLRPDRCHSSWFSRRAA</sequence>
<evidence type="ECO:0000313" key="3">
    <source>
        <dbReference type="Proteomes" id="UP000186922"/>
    </source>
</evidence>
<evidence type="ECO:0000256" key="1">
    <source>
        <dbReference type="SAM" id="MobiDB-lite"/>
    </source>
</evidence>
<name>A0A1D1UTA3_RAMVA</name>
<reference evidence="2 3" key="1">
    <citation type="journal article" date="2016" name="Nat. Commun.">
        <title>Extremotolerant tardigrade genome and improved radiotolerance of human cultured cells by tardigrade-unique protein.</title>
        <authorList>
            <person name="Hashimoto T."/>
            <person name="Horikawa D.D."/>
            <person name="Saito Y."/>
            <person name="Kuwahara H."/>
            <person name="Kozuka-Hata H."/>
            <person name="Shin-I T."/>
            <person name="Minakuchi Y."/>
            <person name="Ohishi K."/>
            <person name="Motoyama A."/>
            <person name="Aizu T."/>
            <person name="Enomoto A."/>
            <person name="Kondo K."/>
            <person name="Tanaka S."/>
            <person name="Hara Y."/>
            <person name="Koshikawa S."/>
            <person name="Sagara H."/>
            <person name="Miura T."/>
            <person name="Yokobori S."/>
            <person name="Miyagawa K."/>
            <person name="Suzuki Y."/>
            <person name="Kubo T."/>
            <person name="Oyama M."/>
            <person name="Kohara Y."/>
            <person name="Fujiyama A."/>
            <person name="Arakawa K."/>
            <person name="Katayama T."/>
            <person name="Toyoda A."/>
            <person name="Kunieda T."/>
        </authorList>
    </citation>
    <scope>NUCLEOTIDE SEQUENCE [LARGE SCALE GENOMIC DNA]</scope>
    <source>
        <strain evidence="2 3">YOKOZUNA-1</strain>
    </source>
</reference>
<comment type="caution">
    <text evidence="2">The sequence shown here is derived from an EMBL/GenBank/DDBJ whole genome shotgun (WGS) entry which is preliminary data.</text>
</comment>
<evidence type="ECO:0000313" key="2">
    <source>
        <dbReference type="EMBL" id="GAU91695.1"/>
    </source>
</evidence>
<dbReference type="Proteomes" id="UP000186922">
    <property type="component" value="Unassembled WGS sequence"/>
</dbReference>
<organism evidence="2 3">
    <name type="scientific">Ramazzottius varieornatus</name>
    <name type="common">Water bear</name>
    <name type="synonym">Tardigrade</name>
    <dbReference type="NCBI Taxonomy" id="947166"/>
    <lineage>
        <taxon>Eukaryota</taxon>
        <taxon>Metazoa</taxon>
        <taxon>Ecdysozoa</taxon>
        <taxon>Tardigrada</taxon>
        <taxon>Eutardigrada</taxon>
        <taxon>Parachela</taxon>
        <taxon>Hypsibioidea</taxon>
        <taxon>Ramazzottiidae</taxon>
        <taxon>Ramazzottius</taxon>
    </lineage>
</organism>
<feature type="compositionally biased region" description="Polar residues" evidence="1">
    <location>
        <begin position="16"/>
        <end position="30"/>
    </location>
</feature>
<accession>A0A1D1UTA3</accession>
<protein>
    <submittedName>
        <fullName evidence="2">Uncharacterized protein</fullName>
    </submittedName>
</protein>
<keyword evidence="3" id="KW-1185">Reference proteome</keyword>
<proteinExistence type="predicted"/>
<feature type="region of interest" description="Disordered" evidence="1">
    <location>
        <begin position="1"/>
        <end position="30"/>
    </location>
</feature>
<dbReference type="EMBL" id="BDGG01000002">
    <property type="protein sequence ID" value="GAU91695.1"/>
    <property type="molecule type" value="Genomic_DNA"/>
</dbReference>